<evidence type="ECO:0000256" key="1">
    <source>
        <dbReference type="ARBA" id="ARBA00023239"/>
    </source>
</evidence>
<comment type="caution">
    <text evidence="3">The sequence shown here is derived from an EMBL/GenBank/DDBJ whole genome shotgun (WGS) entry which is preliminary data.</text>
</comment>
<sequence>MRFLFVDRILQLSPTIARGIKHVTREDYYLCADDDGRPCFIPSLIGETLGQLAAWHVMASQEFSCRPVAGVVSSACLYRPAYIGETIQLEAAIDAVDDAVVRYHGTASIGQEIIFRIDSALGPLLPMNEFIDKEAVRQQFNEINRPADWPLAQSLFEQGSGVVANEGLHLIQMQFDHILHCEPHVSIRAEKRVTRAAAYFPDHFPKKPVLPLTVLLECKLNLAREFLARSGLAGRYVVREMRRIKMSGFVHPGDVLQCEMTVKSQSEQEMVLNYHTEINRKRVCILDVVLVLKGGSHE</sequence>
<dbReference type="EMBL" id="LNYK01000001">
    <property type="protein sequence ID" value="KTD23307.1"/>
    <property type="molecule type" value="Genomic_DNA"/>
</dbReference>
<protein>
    <submittedName>
        <fullName evidence="3">3-hydroxymyristoyl-ACP dehydratase</fullName>
    </submittedName>
</protein>
<dbReference type="PANTHER" id="PTHR30272">
    <property type="entry name" value="3-HYDROXYACYL-[ACYL-CARRIER-PROTEIN] DEHYDRATASE"/>
    <property type="match status" value="1"/>
</dbReference>
<dbReference type="InterPro" id="IPR029069">
    <property type="entry name" value="HotDog_dom_sf"/>
</dbReference>
<proteinExistence type="predicted"/>
<keyword evidence="1" id="KW-0456">Lyase</keyword>
<evidence type="ECO:0000313" key="3">
    <source>
        <dbReference type="EMBL" id="KTD23307.1"/>
    </source>
</evidence>
<gene>
    <name evidence="3" type="primary">fabA</name>
    <name evidence="3" type="ORF">Llon_0192</name>
</gene>
<dbReference type="Pfam" id="PF22818">
    <property type="entry name" value="ApeI-like"/>
    <property type="match status" value="1"/>
</dbReference>
<keyword evidence="4" id="KW-1185">Reference proteome</keyword>
<organism evidence="3 4">
    <name type="scientific">Legionella londiniensis</name>
    <dbReference type="NCBI Taxonomy" id="45068"/>
    <lineage>
        <taxon>Bacteria</taxon>
        <taxon>Pseudomonadati</taxon>
        <taxon>Pseudomonadota</taxon>
        <taxon>Gammaproteobacteria</taxon>
        <taxon>Legionellales</taxon>
        <taxon>Legionellaceae</taxon>
        <taxon>Legionella</taxon>
    </lineage>
</organism>
<dbReference type="OrthoDB" id="4547918at2"/>
<evidence type="ECO:0000313" key="4">
    <source>
        <dbReference type="Proteomes" id="UP000054997"/>
    </source>
</evidence>
<dbReference type="SUPFAM" id="SSF54637">
    <property type="entry name" value="Thioesterase/thiol ester dehydrase-isomerase"/>
    <property type="match status" value="2"/>
</dbReference>
<dbReference type="STRING" id="45068.Llon_0192"/>
<evidence type="ECO:0000259" key="2">
    <source>
        <dbReference type="Pfam" id="PF22818"/>
    </source>
</evidence>
<dbReference type="PANTHER" id="PTHR30272:SF1">
    <property type="entry name" value="3-HYDROXYACYL-[ACYL-CARRIER-PROTEIN] DEHYDRATASE"/>
    <property type="match status" value="1"/>
</dbReference>
<dbReference type="GO" id="GO:0016829">
    <property type="term" value="F:lyase activity"/>
    <property type="evidence" value="ECO:0007669"/>
    <property type="project" value="UniProtKB-KW"/>
</dbReference>
<dbReference type="RefSeq" id="WP_058528202.1">
    <property type="nucleotide sequence ID" value="NZ_CAAAHZ010000013.1"/>
</dbReference>
<dbReference type="InterPro" id="IPR013114">
    <property type="entry name" value="FabA_FabZ"/>
</dbReference>
<dbReference type="Gene3D" id="3.10.129.10">
    <property type="entry name" value="Hotdog Thioesterase"/>
    <property type="match status" value="2"/>
</dbReference>
<feature type="domain" description="ApeI dehydratase-like" evidence="2">
    <location>
        <begin position="186"/>
        <end position="274"/>
    </location>
</feature>
<dbReference type="PATRIC" id="fig|45068.5.peg.200"/>
<name>A0A0W0VT33_9GAMM</name>
<accession>A0A0W0VT33</accession>
<dbReference type="InterPro" id="IPR054545">
    <property type="entry name" value="ApeI-like"/>
</dbReference>
<dbReference type="Proteomes" id="UP000054997">
    <property type="component" value="Unassembled WGS sequence"/>
</dbReference>
<reference evidence="3 4" key="1">
    <citation type="submission" date="2015-11" db="EMBL/GenBank/DDBJ databases">
        <title>Genomic analysis of 38 Legionella species identifies large and diverse effector repertoires.</title>
        <authorList>
            <person name="Burstein D."/>
            <person name="Amaro F."/>
            <person name="Zusman T."/>
            <person name="Lifshitz Z."/>
            <person name="Cohen O."/>
            <person name="Gilbert J.A."/>
            <person name="Pupko T."/>
            <person name="Shuman H.A."/>
            <person name="Segal G."/>
        </authorList>
    </citation>
    <scope>NUCLEOTIDE SEQUENCE [LARGE SCALE GENOMIC DNA]</scope>
    <source>
        <strain evidence="3 4">ATCC 49505</strain>
    </source>
</reference>
<dbReference type="AlphaFoldDB" id="A0A0W0VT33"/>